<evidence type="ECO:0000313" key="17">
    <source>
        <dbReference type="Proteomes" id="UP000636800"/>
    </source>
</evidence>
<proteinExistence type="predicted"/>
<dbReference type="GO" id="GO:0045551">
    <property type="term" value="F:cinnamyl-alcohol dehydrogenase activity"/>
    <property type="evidence" value="ECO:0007669"/>
    <property type="project" value="UniProtKB-EC"/>
</dbReference>
<comment type="catalytic activity">
    <reaction evidence="10">
        <text>(E)-sinapyl alcohol + NADP(+) = (E)-sinapaldehyde + NADPH + H(+)</text>
        <dbReference type="Rhea" id="RHEA:45704"/>
        <dbReference type="ChEBI" id="CHEBI:15378"/>
        <dbReference type="ChEBI" id="CHEBI:27949"/>
        <dbReference type="ChEBI" id="CHEBI:57783"/>
        <dbReference type="ChEBI" id="CHEBI:58349"/>
        <dbReference type="ChEBI" id="CHEBI:64557"/>
        <dbReference type="EC" id="1.1.1.195"/>
    </reaction>
    <physiologicalReaction direction="right-to-left" evidence="10">
        <dbReference type="Rhea" id="RHEA:45706"/>
    </physiologicalReaction>
</comment>
<dbReference type="EMBL" id="JADCNL010000011">
    <property type="protein sequence ID" value="KAG0461446.1"/>
    <property type="molecule type" value="Genomic_DNA"/>
</dbReference>
<dbReference type="SUPFAM" id="SSF50129">
    <property type="entry name" value="GroES-like"/>
    <property type="match status" value="1"/>
</dbReference>
<feature type="domain" description="Alcohol dehydrogenase-like N-terminal" evidence="15">
    <location>
        <begin position="34"/>
        <end position="120"/>
    </location>
</feature>
<dbReference type="GO" id="GO:0009809">
    <property type="term" value="P:lignin biosynthetic process"/>
    <property type="evidence" value="ECO:0007669"/>
    <property type="project" value="UniProtKB-KW"/>
</dbReference>
<organism evidence="16 17">
    <name type="scientific">Vanilla planifolia</name>
    <name type="common">Vanilla</name>
    <dbReference type="NCBI Taxonomy" id="51239"/>
    <lineage>
        <taxon>Eukaryota</taxon>
        <taxon>Viridiplantae</taxon>
        <taxon>Streptophyta</taxon>
        <taxon>Embryophyta</taxon>
        <taxon>Tracheophyta</taxon>
        <taxon>Spermatophyta</taxon>
        <taxon>Magnoliopsida</taxon>
        <taxon>Liliopsida</taxon>
        <taxon>Asparagales</taxon>
        <taxon>Orchidaceae</taxon>
        <taxon>Vanilloideae</taxon>
        <taxon>Vanilleae</taxon>
        <taxon>Vanilla</taxon>
    </lineage>
</organism>
<evidence type="ECO:0000256" key="12">
    <source>
        <dbReference type="ARBA" id="ARBA00049311"/>
    </source>
</evidence>
<evidence type="ECO:0000256" key="7">
    <source>
        <dbReference type="ARBA" id="ARBA00022833"/>
    </source>
</evidence>
<reference evidence="16 17" key="1">
    <citation type="journal article" date="2020" name="Nat. Food">
        <title>A phased Vanilla planifolia genome enables genetic improvement of flavour and production.</title>
        <authorList>
            <person name="Hasing T."/>
            <person name="Tang H."/>
            <person name="Brym M."/>
            <person name="Khazi F."/>
            <person name="Huang T."/>
            <person name="Chambers A.H."/>
        </authorList>
    </citation>
    <scope>NUCLEOTIDE SEQUENCE [LARGE SCALE GENOMIC DNA]</scope>
    <source>
        <tissue evidence="16">Leaf</tissue>
    </source>
</reference>
<dbReference type="PANTHER" id="PTHR42683">
    <property type="entry name" value="ALDEHYDE REDUCTASE"/>
    <property type="match status" value="1"/>
</dbReference>
<evidence type="ECO:0000256" key="9">
    <source>
        <dbReference type="ARBA" id="ARBA00047329"/>
    </source>
</evidence>
<dbReference type="InterPro" id="IPR013149">
    <property type="entry name" value="ADH-like_C"/>
</dbReference>
<evidence type="ECO:0000256" key="11">
    <source>
        <dbReference type="ARBA" id="ARBA00049226"/>
    </source>
</evidence>
<dbReference type="InterPro" id="IPR036291">
    <property type="entry name" value="NAD(P)-bd_dom_sf"/>
</dbReference>
<name>A0A835PZP9_VANPL</name>
<feature type="domain" description="Alcohol dehydrogenase-like C-terminal" evidence="14">
    <location>
        <begin position="160"/>
        <end position="282"/>
    </location>
</feature>
<keyword evidence="17" id="KW-1185">Reference proteome</keyword>
<gene>
    <name evidence="16" type="ORF">HPP92_021743</name>
</gene>
<comment type="subunit">
    <text evidence="3">Homodimer.</text>
</comment>
<sequence>MVNVKKFSPEEEHPRKAFGLAAMDDSGVLYPFTFSRRHEMVGIVTETGSRVHKFKVGDRVGVGCLVNSCRSCYCCEQDLENHCPKMILTYNSIDTDGTPTYGGYSDMIVVNEHFVVKFPESLAMDGGAPLLCAGITVYSPLKNFGLNKPGKHIGVVGLGGLGHLAVRFGKAFGVKVTVISTSSKKKDEAISKLGADNFLLSTDSEQMHAAMGTMDGIINTVSAKHDITPLLFLLKLHGKMIMVGAPEQPYELHAFPLIIGGKMIAGSGIGGMKETQEMIDFAGEHNITAEIELIGVDYVNEAMERLAKADVRYRFVIDVGNTLGRILVNNHCIK</sequence>
<evidence type="ECO:0000259" key="15">
    <source>
        <dbReference type="Pfam" id="PF08240"/>
    </source>
</evidence>
<dbReference type="SUPFAM" id="SSF51735">
    <property type="entry name" value="NAD(P)-binding Rossmann-fold domains"/>
    <property type="match status" value="1"/>
</dbReference>
<keyword evidence="7" id="KW-0862">Zinc</keyword>
<accession>A0A835PZP9</accession>
<evidence type="ECO:0000256" key="10">
    <source>
        <dbReference type="ARBA" id="ARBA00048379"/>
    </source>
</evidence>
<protein>
    <recommendedName>
        <fullName evidence="4">cinnamyl-alcohol dehydrogenase</fullName>
        <ecNumber evidence="4">1.1.1.195</ecNumber>
    </recommendedName>
</protein>
<evidence type="ECO:0000256" key="8">
    <source>
        <dbReference type="ARBA" id="ARBA00023002"/>
    </source>
</evidence>
<comment type="catalytic activity">
    <reaction evidence="11">
        <text>(E)-caffeyl alcohol + NADP(+) = (E)-caffeyl aldehyde + NADPH + H(+)</text>
        <dbReference type="Rhea" id="RHEA:45728"/>
        <dbReference type="ChEBI" id="CHEBI:15378"/>
        <dbReference type="ChEBI" id="CHEBI:28323"/>
        <dbReference type="ChEBI" id="CHEBI:31334"/>
        <dbReference type="ChEBI" id="CHEBI:57783"/>
        <dbReference type="ChEBI" id="CHEBI:58349"/>
    </reaction>
    <physiologicalReaction direction="right-to-left" evidence="11">
        <dbReference type="Rhea" id="RHEA:45730"/>
    </physiologicalReaction>
</comment>
<dbReference type="GO" id="GO:0046872">
    <property type="term" value="F:metal ion binding"/>
    <property type="evidence" value="ECO:0007669"/>
    <property type="project" value="UniProtKB-KW"/>
</dbReference>
<dbReference type="CDD" id="cd05283">
    <property type="entry name" value="CAD1"/>
    <property type="match status" value="1"/>
</dbReference>
<dbReference type="AlphaFoldDB" id="A0A835PZP9"/>
<dbReference type="Pfam" id="PF08240">
    <property type="entry name" value="ADH_N"/>
    <property type="match status" value="1"/>
</dbReference>
<comment type="caution">
    <text evidence="16">The sequence shown here is derived from an EMBL/GenBank/DDBJ whole genome shotgun (WGS) entry which is preliminary data.</text>
</comment>
<dbReference type="Gene3D" id="3.40.50.720">
    <property type="entry name" value="NAD(P)-binding Rossmann-like Domain"/>
    <property type="match status" value="1"/>
</dbReference>
<evidence type="ECO:0000256" key="13">
    <source>
        <dbReference type="ARBA" id="ARBA00049332"/>
    </source>
</evidence>
<dbReference type="InterPro" id="IPR013154">
    <property type="entry name" value="ADH-like_N"/>
</dbReference>
<comment type="catalytic activity">
    <reaction evidence="13">
        <text>(E)-cinnamyl alcohol + NADP(+) = (E)-cinnamaldehyde + NADPH + H(+)</text>
        <dbReference type="Rhea" id="RHEA:10392"/>
        <dbReference type="ChEBI" id="CHEBI:15378"/>
        <dbReference type="ChEBI" id="CHEBI:16731"/>
        <dbReference type="ChEBI" id="CHEBI:33227"/>
        <dbReference type="ChEBI" id="CHEBI:57783"/>
        <dbReference type="ChEBI" id="CHEBI:58349"/>
        <dbReference type="EC" id="1.1.1.195"/>
    </reaction>
    <physiologicalReaction direction="right-to-left" evidence="13">
        <dbReference type="Rhea" id="RHEA:10394"/>
    </physiologicalReaction>
</comment>
<comment type="catalytic activity">
    <reaction evidence="9">
        <text>(E)-4-coumaroyl alcohol + NADP(+) = (E)-4-coumaraldehyde + NADPH + H(+)</text>
        <dbReference type="Rhea" id="RHEA:45724"/>
        <dbReference type="ChEBI" id="CHEBI:15378"/>
        <dbReference type="ChEBI" id="CHEBI:28353"/>
        <dbReference type="ChEBI" id="CHEBI:57783"/>
        <dbReference type="ChEBI" id="CHEBI:58349"/>
        <dbReference type="ChEBI" id="CHEBI:64555"/>
        <dbReference type="EC" id="1.1.1.195"/>
    </reaction>
    <physiologicalReaction direction="right-to-left" evidence="9">
        <dbReference type="Rhea" id="RHEA:45726"/>
    </physiologicalReaction>
</comment>
<dbReference type="InterPro" id="IPR047109">
    <property type="entry name" value="CAD-like"/>
</dbReference>
<comment type="catalytic activity">
    <reaction evidence="12">
        <text>(E)-coniferol + NADP(+) = (E)-coniferaldehyde + NADPH + H(+)</text>
        <dbReference type="Rhea" id="RHEA:22444"/>
        <dbReference type="ChEBI" id="CHEBI:15378"/>
        <dbReference type="ChEBI" id="CHEBI:16547"/>
        <dbReference type="ChEBI" id="CHEBI:17745"/>
        <dbReference type="ChEBI" id="CHEBI:57783"/>
        <dbReference type="ChEBI" id="CHEBI:58349"/>
        <dbReference type="EC" id="1.1.1.195"/>
    </reaction>
    <physiologicalReaction direction="right-to-left" evidence="12">
        <dbReference type="Rhea" id="RHEA:22446"/>
    </physiologicalReaction>
</comment>
<dbReference type="OrthoDB" id="5982228at2759"/>
<evidence type="ECO:0000256" key="4">
    <source>
        <dbReference type="ARBA" id="ARBA00013171"/>
    </source>
</evidence>
<keyword evidence="8" id="KW-0560">Oxidoreductase</keyword>
<comment type="pathway">
    <text evidence="2">Aromatic compound metabolism; phenylpropanoid biosynthesis.</text>
</comment>
<evidence type="ECO:0000256" key="6">
    <source>
        <dbReference type="ARBA" id="ARBA00022733"/>
    </source>
</evidence>
<dbReference type="Pfam" id="PF00107">
    <property type="entry name" value="ADH_zinc_N"/>
    <property type="match status" value="1"/>
</dbReference>
<evidence type="ECO:0000256" key="3">
    <source>
        <dbReference type="ARBA" id="ARBA00011738"/>
    </source>
</evidence>
<dbReference type="FunFam" id="3.40.50.720:FF:000022">
    <property type="entry name" value="Cinnamyl alcohol dehydrogenase"/>
    <property type="match status" value="1"/>
</dbReference>
<dbReference type="Proteomes" id="UP000636800">
    <property type="component" value="Chromosome 11"/>
</dbReference>
<dbReference type="FunFam" id="3.90.180.10:FF:000100">
    <property type="entry name" value="Putative cinnamyl alcohol dehydrogenase 6"/>
    <property type="match status" value="1"/>
</dbReference>
<evidence type="ECO:0000256" key="2">
    <source>
        <dbReference type="ARBA" id="ARBA00004928"/>
    </source>
</evidence>
<evidence type="ECO:0000256" key="1">
    <source>
        <dbReference type="ARBA" id="ARBA00001947"/>
    </source>
</evidence>
<evidence type="ECO:0000259" key="14">
    <source>
        <dbReference type="Pfam" id="PF00107"/>
    </source>
</evidence>
<evidence type="ECO:0000256" key="5">
    <source>
        <dbReference type="ARBA" id="ARBA00022723"/>
    </source>
</evidence>
<keyword evidence="5" id="KW-0479">Metal-binding</keyword>
<comment type="cofactor">
    <cofactor evidence="1">
        <name>Zn(2+)</name>
        <dbReference type="ChEBI" id="CHEBI:29105"/>
    </cofactor>
</comment>
<dbReference type="Gene3D" id="3.90.180.10">
    <property type="entry name" value="Medium-chain alcohol dehydrogenases, catalytic domain"/>
    <property type="match status" value="1"/>
</dbReference>
<dbReference type="EC" id="1.1.1.195" evidence="4"/>
<dbReference type="InterPro" id="IPR011032">
    <property type="entry name" value="GroES-like_sf"/>
</dbReference>
<evidence type="ECO:0000313" key="16">
    <source>
        <dbReference type="EMBL" id="KAG0461446.1"/>
    </source>
</evidence>
<keyword evidence="6" id="KW-0438">Lignin biosynthesis</keyword>